<gene>
    <name evidence="1" type="ORF">FDA94_28570</name>
</gene>
<name>A0A4U3MAJ2_9ACTN</name>
<reference evidence="1 2" key="1">
    <citation type="submission" date="2019-04" db="EMBL/GenBank/DDBJ databases">
        <title>Herbidospora sp. NEAU-GS14.nov., a novel actinomycete isolated from soil.</title>
        <authorList>
            <person name="Han L."/>
        </authorList>
    </citation>
    <scope>NUCLEOTIDE SEQUENCE [LARGE SCALE GENOMIC DNA]</scope>
    <source>
        <strain evidence="1 2">NEAU-GS14</strain>
    </source>
</reference>
<sequence length="110" mass="12311">MQLAWWSCDGHPVTKEEPWNQSQATQTGVTQVPLDIAEQLLGREKRSLAARIRTDIAWGVSAGRISSDDVRALKPFGPVPDVVVKWYWEQLERGVFDEAPSLRALVRLAG</sequence>
<accession>A0A4U3MAJ2</accession>
<dbReference type="EMBL" id="SZQA01000033">
    <property type="protein sequence ID" value="TKK84586.1"/>
    <property type="molecule type" value="Genomic_DNA"/>
</dbReference>
<dbReference type="Proteomes" id="UP000308705">
    <property type="component" value="Unassembled WGS sequence"/>
</dbReference>
<keyword evidence="2" id="KW-1185">Reference proteome</keyword>
<dbReference type="AlphaFoldDB" id="A0A4U3MAJ2"/>
<protein>
    <submittedName>
        <fullName evidence="1">Uncharacterized protein</fullName>
    </submittedName>
</protein>
<dbReference type="RefSeq" id="WP_170991160.1">
    <property type="nucleotide sequence ID" value="NZ_SZQA01000033.1"/>
</dbReference>
<comment type="caution">
    <text evidence="1">The sequence shown here is derived from an EMBL/GenBank/DDBJ whole genome shotgun (WGS) entry which is preliminary data.</text>
</comment>
<evidence type="ECO:0000313" key="2">
    <source>
        <dbReference type="Proteomes" id="UP000308705"/>
    </source>
</evidence>
<proteinExistence type="predicted"/>
<evidence type="ECO:0000313" key="1">
    <source>
        <dbReference type="EMBL" id="TKK84586.1"/>
    </source>
</evidence>
<organism evidence="1 2">
    <name type="scientific">Herbidospora galbida</name>
    <dbReference type="NCBI Taxonomy" id="2575442"/>
    <lineage>
        <taxon>Bacteria</taxon>
        <taxon>Bacillati</taxon>
        <taxon>Actinomycetota</taxon>
        <taxon>Actinomycetes</taxon>
        <taxon>Streptosporangiales</taxon>
        <taxon>Streptosporangiaceae</taxon>
        <taxon>Herbidospora</taxon>
    </lineage>
</organism>